<keyword evidence="4" id="KW-1185">Reference proteome</keyword>
<comment type="caution">
    <text evidence="3">The sequence shown here is derived from an EMBL/GenBank/DDBJ whole genome shotgun (WGS) entry which is preliminary data.</text>
</comment>
<protein>
    <submittedName>
        <fullName evidence="3">2-hydroxy-3-keto-5-methylthiopentenyl-1-phosphate phosphatase</fullName>
    </submittedName>
</protein>
<proteinExistence type="predicted"/>
<feature type="domain" description="LysM" evidence="2">
    <location>
        <begin position="36"/>
        <end position="87"/>
    </location>
</feature>
<feature type="transmembrane region" description="Helical" evidence="1">
    <location>
        <begin position="6"/>
        <end position="25"/>
    </location>
</feature>
<dbReference type="Proteomes" id="UP001225646">
    <property type="component" value="Unassembled WGS sequence"/>
</dbReference>
<dbReference type="RefSeq" id="WP_419151410.1">
    <property type="nucleotide sequence ID" value="NZ_JAUSTR010000001.1"/>
</dbReference>
<dbReference type="InterPro" id="IPR036779">
    <property type="entry name" value="LysM_dom_sf"/>
</dbReference>
<reference evidence="3 4" key="1">
    <citation type="submission" date="2023-07" db="EMBL/GenBank/DDBJ databases">
        <title>Genomic Encyclopedia of Type Strains, Phase IV (KMG-IV): sequencing the most valuable type-strain genomes for metagenomic binning, comparative biology and taxonomic classification.</title>
        <authorList>
            <person name="Goeker M."/>
        </authorList>
    </citation>
    <scope>NUCLEOTIDE SEQUENCE [LARGE SCALE GENOMIC DNA]</scope>
    <source>
        <strain evidence="3 4">DSM 19092</strain>
    </source>
</reference>
<accession>A0ABT9VLJ4</accession>
<gene>
    <name evidence="3" type="ORF">J2S06_000908</name>
</gene>
<dbReference type="InterPro" id="IPR018392">
    <property type="entry name" value="LysM"/>
</dbReference>
<keyword evidence="1" id="KW-0812">Transmembrane</keyword>
<dbReference type="EMBL" id="JAUSTR010000001">
    <property type="protein sequence ID" value="MDQ0161838.1"/>
    <property type="molecule type" value="Genomic_DNA"/>
</dbReference>
<dbReference type="Pfam" id="PF01476">
    <property type="entry name" value="LysM"/>
    <property type="match status" value="1"/>
</dbReference>
<keyword evidence="1" id="KW-1133">Transmembrane helix</keyword>
<keyword evidence="1" id="KW-0472">Membrane</keyword>
<evidence type="ECO:0000313" key="4">
    <source>
        <dbReference type="Proteomes" id="UP001225646"/>
    </source>
</evidence>
<evidence type="ECO:0000256" key="1">
    <source>
        <dbReference type="SAM" id="Phobius"/>
    </source>
</evidence>
<sequence length="104" mass="12140">MEKFSFVYIISFFFVTLLGVLALSYTGERQDLSNYIEVTIHEGESIWNIAEQYESVYGLDKIEFIKWVEENNDLTNLTLKPGDTVVIPIEKKMLYNNHLLAKEK</sequence>
<name>A0ABT9VLJ4_9BACI</name>
<dbReference type="Gene3D" id="3.10.350.10">
    <property type="entry name" value="LysM domain"/>
    <property type="match status" value="1"/>
</dbReference>
<evidence type="ECO:0000259" key="2">
    <source>
        <dbReference type="PROSITE" id="PS51782"/>
    </source>
</evidence>
<evidence type="ECO:0000313" key="3">
    <source>
        <dbReference type="EMBL" id="MDQ0161838.1"/>
    </source>
</evidence>
<organism evidence="3 4">
    <name type="scientific">Aeribacillus alveayuensis</name>
    <dbReference type="NCBI Taxonomy" id="279215"/>
    <lineage>
        <taxon>Bacteria</taxon>
        <taxon>Bacillati</taxon>
        <taxon>Bacillota</taxon>
        <taxon>Bacilli</taxon>
        <taxon>Bacillales</taxon>
        <taxon>Bacillaceae</taxon>
        <taxon>Aeribacillus</taxon>
    </lineage>
</organism>
<dbReference type="PROSITE" id="PS51782">
    <property type="entry name" value="LYSM"/>
    <property type="match status" value="1"/>
</dbReference>